<feature type="compositionally biased region" description="Basic and acidic residues" evidence="1">
    <location>
        <begin position="382"/>
        <end position="391"/>
    </location>
</feature>
<name>A0A922G3P7_CARIL</name>
<feature type="compositionally biased region" description="Polar residues" evidence="1">
    <location>
        <begin position="432"/>
        <end position="441"/>
    </location>
</feature>
<feature type="region of interest" description="Disordered" evidence="1">
    <location>
        <begin position="203"/>
        <end position="227"/>
    </location>
</feature>
<comment type="caution">
    <text evidence="2">The sequence shown here is derived from an EMBL/GenBank/DDBJ whole genome shotgun (WGS) entry which is preliminary data.</text>
</comment>
<feature type="region of interest" description="Disordered" evidence="1">
    <location>
        <begin position="265"/>
        <end position="284"/>
    </location>
</feature>
<protein>
    <submittedName>
        <fullName evidence="2">Uncharacterized protein</fullName>
    </submittedName>
</protein>
<feature type="compositionally biased region" description="Acidic residues" evidence="1">
    <location>
        <begin position="210"/>
        <end position="225"/>
    </location>
</feature>
<sequence>MAAPGCATFSSLSPSVNPTAATRTKPLVAASLRKPTRRKNSLRPKILKTLTKPSLNPVIPIISPETKTETHLDFESLTEQVSGDTKAAADPGEGDKVEEFRVSETSAKYDGIFGKLSAGSVLKYGAYFVGIFVLQTVCSVWIMGSGNSDRKERNLDSSSTESNKGKLFANKNGIISGASNAVFAHDSELERKIEEIRAMAREARKSEAKVEEEDDEDEDEIDEETAISRQRAGIEKEMSATLNNLQKRLDSLPEKLPGSYVNYLGKSGKIENGADRDKLDSKGSNGALMFKKKLKFRSPSTKSINGPNGFQGTGDRKVPNKKKRSSDRAGRIRGDGTVSDDGVEVLDLEQQLERRHSDNPESTYGTVKEDDEMISLTQDSTSSKKDGKVLKEERQGSNLGMEIGVGNAERRTGVVQESSLERPSVEVENLQQSAMLGSQHSPRLRRRNRETPMKSDKRAVLNRNDSSKHREVGDRMLANKFKDKQSNIETDFWWLNLPYVLVIFMRRGSDREGQAGFYNLKFGSQAEEQSNSSYTVAFEDRADASKPPYLGTLITLHLHIACTSPDMQRPYLCKLCQTSGKMKLAVQKELHEAVKANAMKVVVVKKRQLQLYAGQPFADVEMALHSLVKGDQNAPMRNS</sequence>
<gene>
    <name evidence="2" type="ORF">I3842_01G147000</name>
</gene>
<feature type="compositionally biased region" description="Polar residues" evidence="1">
    <location>
        <begin position="8"/>
        <end position="22"/>
    </location>
</feature>
<dbReference type="EMBL" id="CM031825">
    <property type="protein sequence ID" value="KAG6731807.1"/>
    <property type="molecule type" value="Genomic_DNA"/>
</dbReference>
<dbReference type="PANTHER" id="PTHR34962:SF3">
    <property type="entry name" value="ABC SUBFAMILY C PROTEIN"/>
    <property type="match status" value="1"/>
</dbReference>
<feature type="region of interest" description="Disordered" evidence="1">
    <location>
        <begin position="432"/>
        <end position="459"/>
    </location>
</feature>
<evidence type="ECO:0000313" key="3">
    <source>
        <dbReference type="Proteomes" id="UP000811246"/>
    </source>
</evidence>
<reference evidence="2" key="1">
    <citation type="submission" date="2021-01" db="EMBL/GenBank/DDBJ databases">
        <authorList>
            <person name="Lovell J.T."/>
            <person name="Bentley N."/>
            <person name="Bhattarai G."/>
            <person name="Jenkins J.W."/>
            <person name="Sreedasyam A."/>
            <person name="Alarcon Y."/>
            <person name="Bock C."/>
            <person name="Boston L."/>
            <person name="Carlson J."/>
            <person name="Cervantes K."/>
            <person name="Clermont K."/>
            <person name="Krom N."/>
            <person name="Kubenka K."/>
            <person name="Mamidi S."/>
            <person name="Mattison C."/>
            <person name="Monteros M."/>
            <person name="Pisani C."/>
            <person name="Plott C."/>
            <person name="Rajasekar S."/>
            <person name="Rhein H.S."/>
            <person name="Rohla C."/>
            <person name="Song M."/>
            <person name="Hilaire R.S."/>
            <person name="Shu S."/>
            <person name="Wells L."/>
            <person name="Wang X."/>
            <person name="Webber J."/>
            <person name="Heerema R.J."/>
            <person name="Klein P."/>
            <person name="Conner P."/>
            <person name="Grauke L."/>
            <person name="Grimwood J."/>
            <person name="Schmutz J."/>
            <person name="Randall J.J."/>
        </authorList>
    </citation>
    <scope>NUCLEOTIDE SEQUENCE</scope>
    <source>
        <tissue evidence="2">Leaf</tissue>
    </source>
</reference>
<feature type="compositionally biased region" description="Basic and acidic residues" evidence="1">
    <location>
        <begin position="449"/>
        <end position="459"/>
    </location>
</feature>
<evidence type="ECO:0000256" key="1">
    <source>
        <dbReference type="SAM" id="MobiDB-lite"/>
    </source>
</evidence>
<feature type="region of interest" description="Disordered" evidence="1">
    <location>
        <begin position="1"/>
        <end position="26"/>
    </location>
</feature>
<dbReference type="Proteomes" id="UP000811246">
    <property type="component" value="Chromosome 1"/>
</dbReference>
<organism evidence="2 3">
    <name type="scientific">Carya illinoinensis</name>
    <name type="common">Pecan</name>
    <dbReference type="NCBI Taxonomy" id="32201"/>
    <lineage>
        <taxon>Eukaryota</taxon>
        <taxon>Viridiplantae</taxon>
        <taxon>Streptophyta</taxon>
        <taxon>Embryophyta</taxon>
        <taxon>Tracheophyta</taxon>
        <taxon>Spermatophyta</taxon>
        <taxon>Magnoliopsida</taxon>
        <taxon>eudicotyledons</taxon>
        <taxon>Gunneridae</taxon>
        <taxon>Pentapetalae</taxon>
        <taxon>rosids</taxon>
        <taxon>fabids</taxon>
        <taxon>Fagales</taxon>
        <taxon>Juglandaceae</taxon>
        <taxon>Carya</taxon>
    </lineage>
</organism>
<dbReference type="AlphaFoldDB" id="A0A922G3P7"/>
<dbReference type="PANTHER" id="PTHR34962">
    <property type="entry name" value="EMBRYO DEFECTIVE 1703-RELATED"/>
    <property type="match status" value="1"/>
</dbReference>
<feature type="region of interest" description="Disordered" evidence="1">
    <location>
        <begin position="290"/>
        <end position="391"/>
    </location>
</feature>
<feature type="compositionally biased region" description="Polar residues" evidence="1">
    <location>
        <begin position="298"/>
        <end position="310"/>
    </location>
</feature>
<accession>A0A922G3P7</accession>
<evidence type="ECO:0000313" key="2">
    <source>
        <dbReference type="EMBL" id="KAG6731807.1"/>
    </source>
</evidence>
<feature type="compositionally biased region" description="Basic and acidic residues" evidence="1">
    <location>
        <begin position="268"/>
        <end position="281"/>
    </location>
</feature>
<proteinExistence type="predicted"/>